<keyword evidence="3" id="KW-0411">Iron-sulfur</keyword>
<dbReference type="AlphaFoldDB" id="A0A0N5CD23"/>
<evidence type="ECO:0000256" key="2">
    <source>
        <dbReference type="ARBA" id="ARBA00023004"/>
    </source>
</evidence>
<accession>A0A0N5CD23</accession>
<dbReference type="GO" id="GO:0006879">
    <property type="term" value="P:intracellular iron ion homeostasis"/>
    <property type="evidence" value="ECO:0007669"/>
    <property type="project" value="TreeGrafter"/>
</dbReference>
<evidence type="ECO:0000256" key="1">
    <source>
        <dbReference type="ARBA" id="ARBA00022723"/>
    </source>
</evidence>
<dbReference type="PANTHER" id="PTHR10293:SF73">
    <property type="entry name" value="GLUTAREDOXIN-3"/>
    <property type="match status" value="1"/>
</dbReference>
<evidence type="ECO:0000259" key="5">
    <source>
        <dbReference type="Pfam" id="PF00462"/>
    </source>
</evidence>
<dbReference type="PANTHER" id="PTHR10293">
    <property type="entry name" value="GLUTAREDOXIN FAMILY MEMBER"/>
    <property type="match status" value="1"/>
</dbReference>
<organism evidence="6 7">
    <name type="scientific">Strongyloides papillosus</name>
    <name type="common">Intestinal threadworm</name>
    <dbReference type="NCBI Taxonomy" id="174720"/>
    <lineage>
        <taxon>Eukaryota</taxon>
        <taxon>Metazoa</taxon>
        <taxon>Ecdysozoa</taxon>
        <taxon>Nematoda</taxon>
        <taxon>Chromadorea</taxon>
        <taxon>Rhabditida</taxon>
        <taxon>Tylenchina</taxon>
        <taxon>Panagrolaimomorpha</taxon>
        <taxon>Strongyloidoidea</taxon>
        <taxon>Strongyloididae</taxon>
        <taxon>Strongyloides</taxon>
    </lineage>
</organism>
<dbReference type="STRING" id="174720.A0A0N5CD23"/>
<dbReference type="WBParaSite" id="SPAL_0001577000.1">
    <property type="protein sequence ID" value="SPAL_0001577000.1"/>
    <property type="gene ID" value="SPAL_0001577000"/>
</dbReference>
<evidence type="ECO:0000256" key="3">
    <source>
        <dbReference type="ARBA" id="ARBA00023014"/>
    </source>
</evidence>
<evidence type="ECO:0000259" key="4">
    <source>
        <dbReference type="Pfam" id="PF00085"/>
    </source>
</evidence>
<reference evidence="7" key="1">
    <citation type="submission" date="2017-02" db="UniProtKB">
        <authorList>
            <consortium name="WormBaseParasite"/>
        </authorList>
    </citation>
    <scope>IDENTIFICATION</scope>
</reference>
<dbReference type="PROSITE" id="PS51354">
    <property type="entry name" value="GLUTAREDOXIN_2"/>
    <property type="match status" value="1"/>
</dbReference>
<dbReference type="GO" id="GO:0005829">
    <property type="term" value="C:cytosol"/>
    <property type="evidence" value="ECO:0007669"/>
    <property type="project" value="TreeGrafter"/>
</dbReference>
<evidence type="ECO:0000313" key="6">
    <source>
        <dbReference type="Proteomes" id="UP000046392"/>
    </source>
</evidence>
<keyword evidence="6" id="KW-1185">Reference proteome</keyword>
<keyword evidence="2" id="KW-0408">Iron</keyword>
<proteinExistence type="predicted"/>
<feature type="domain" description="Thioredoxin" evidence="4">
    <location>
        <begin position="11"/>
        <end position="101"/>
    </location>
</feature>
<dbReference type="SUPFAM" id="SSF52833">
    <property type="entry name" value="Thioredoxin-like"/>
    <property type="match status" value="2"/>
</dbReference>
<protein>
    <submittedName>
        <fullName evidence="7">Glutaredoxin domain-containing protein</fullName>
    </submittedName>
</protein>
<feature type="domain" description="Glutaredoxin" evidence="5">
    <location>
        <begin position="137"/>
        <end position="199"/>
    </location>
</feature>
<evidence type="ECO:0000313" key="7">
    <source>
        <dbReference type="WBParaSite" id="SPAL_0001577000.1"/>
    </source>
</evidence>
<dbReference type="InterPro" id="IPR013766">
    <property type="entry name" value="Thioredoxin_domain"/>
</dbReference>
<dbReference type="Proteomes" id="UP000046392">
    <property type="component" value="Unplaced"/>
</dbReference>
<dbReference type="GO" id="GO:0005634">
    <property type="term" value="C:nucleus"/>
    <property type="evidence" value="ECO:0007669"/>
    <property type="project" value="TreeGrafter"/>
</dbReference>
<dbReference type="InterPro" id="IPR033658">
    <property type="entry name" value="GRX_PICOT-like"/>
</dbReference>
<dbReference type="CDD" id="cd03028">
    <property type="entry name" value="GRX_PICOT_like"/>
    <property type="match status" value="1"/>
</dbReference>
<dbReference type="Pfam" id="PF00085">
    <property type="entry name" value="Thioredoxin"/>
    <property type="match status" value="1"/>
</dbReference>
<dbReference type="InterPro" id="IPR004480">
    <property type="entry name" value="Monothiol_GRX-rel"/>
</dbReference>
<keyword evidence="1" id="KW-0479">Metal-binding</keyword>
<dbReference type="Gene3D" id="3.40.30.10">
    <property type="entry name" value="Glutaredoxin"/>
    <property type="match status" value="2"/>
</dbReference>
<dbReference type="GO" id="GO:0046872">
    <property type="term" value="F:metal ion binding"/>
    <property type="evidence" value="ECO:0007669"/>
    <property type="project" value="UniProtKB-KW"/>
</dbReference>
<sequence>MTLQELKDLGSFNEFISKNRLSVVAFSAKWVPQCDQIHEILEELVKDNGNSFAAAFIDAEGVSEVSLKYSISAAPTIIFFCDGKNVDRVNGFNPSSLRTSVTKLVNECSGAVGNVETTEKEDLNTRLKKLVNKSRLVLFMKGNKEQPRCGFSRQIIELLNSVNADYWTFDILQDEEVRQGLKVYSDWPTYPQLYLDGELLGGLDIVREEMKEQTFVDSLPKL</sequence>
<dbReference type="Pfam" id="PF00462">
    <property type="entry name" value="Glutaredoxin"/>
    <property type="match status" value="1"/>
</dbReference>
<dbReference type="InterPro" id="IPR002109">
    <property type="entry name" value="Glutaredoxin"/>
</dbReference>
<name>A0A0N5CD23_STREA</name>
<dbReference type="InterPro" id="IPR036249">
    <property type="entry name" value="Thioredoxin-like_sf"/>
</dbReference>
<dbReference type="GO" id="GO:0051536">
    <property type="term" value="F:iron-sulfur cluster binding"/>
    <property type="evidence" value="ECO:0007669"/>
    <property type="project" value="UniProtKB-KW"/>
</dbReference>
<dbReference type="FunFam" id="3.40.30.10:FF:000012">
    <property type="entry name" value="Monothiol glutaredoxin"/>
    <property type="match status" value="1"/>
</dbReference>